<reference evidence="1" key="1">
    <citation type="submission" date="2023-05" db="EMBL/GenBank/DDBJ databases">
        <authorList>
            <consortium name="ELIXIR-Norway"/>
        </authorList>
    </citation>
    <scope>NUCLEOTIDE SEQUENCE</scope>
</reference>
<sequence>MSRGGQNTRCAGYIVSQRWPGAPWVRGRRPPPRAAGAGPRGAARHRMSALGRPGPRSARPSSLPRPFTPERRRRSRVCPAEGEGRAGGGGGGVVVPLQRGLLCPCAEMTHGVPSRHARAQRTDTHKERGKYTAPARCPQQLPGPPRPGPPRAAPTPQPRAPPTPHVAPQLGAGPLCKVQNSCPRAESPEPAPGAHGLAAPIVPRAPLCPLGTRRLHGVPGSTSAARGRGGTRSGTVRAATAPLAPCAGPAPPPGATMERPGLPEGSAKPAADSASALRRAAAGNGLGVQKGGVRAGVGGGDWRKILSGEREAREAAARRDAASGVSKWSEAGPRRRRPAAGSGQGRAPPPGGAALPPGPSTARFAVPAARELEAGPAPWACARLARGLPGRPRNRSPGARRPS</sequence>
<evidence type="ECO:0000313" key="1">
    <source>
        <dbReference type="EMBL" id="CAI9701772.1"/>
    </source>
</evidence>
<name>A0ACB0EN13_RANTA</name>
<proteinExistence type="predicted"/>
<protein>
    <submittedName>
        <fullName evidence="1">Uncharacterized protein</fullName>
    </submittedName>
</protein>
<dbReference type="Proteomes" id="UP001162501">
    <property type="component" value="Chromosome 22"/>
</dbReference>
<accession>A0ACB0EN13</accession>
<organism evidence="1 2">
    <name type="scientific">Rangifer tarandus platyrhynchus</name>
    <name type="common">Svalbard reindeer</name>
    <dbReference type="NCBI Taxonomy" id="3082113"/>
    <lineage>
        <taxon>Eukaryota</taxon>
        <taxon>Metazoa</taxon>
        <taxon>Chordata</taxon>
        <taxon>Craniata</taxon>
        <taxon>Vertebrata</taxon>
        <taxon>Euteleostomi</taxon>
        <taxon>Mammalia</taxon>
        <taxon>Eutheria</taxon>
        <taxon>Laurasiatheria</taxon>
        <taxon>Artiodactyla</taxon>
        <taxon>Ruminantia</taxon>
        <taxon>Pecora</taxon>
        <taxon>Cervidae</taxon>
        <taxon>Odocoileinae</taxon>
        <taxon>Rangifer</taxon>
    </lineage>
</organism>
<gene>
    <name evidence="1" type="ORF">MRATA1EN3_LOCUS12985</name>
</gene>
<dbReference type="EMBL" id="OX596106">
    <property type="protein sequence ID" value="CAI9701772.1"/>
    <property type="molecule type" value="Genomic_DNA"/>
</dbReference>
<evidence type="ECO:0000313" key="2">
    <source>
        <dbReference type="Proteomes" id="UP001162501"/>
    </source>
</evidence>